<organism evidence="1 2">
    <name type="scientific">Streptomyces violaceusniger</name>
    <dbReference type="NCBI Taxonomy" id="68280"/>
    <lineage>
        <taxon>Bacteria</taxon>
        <taxon>Bacillati</taxon>
        <taxon>Actinomycetota</taxon>
        <taxon>Actinomycetes</taxon>
        <taxon>Kitasatosporales</taxon>
        <taxon>Streptomycetaceae</taxon>
        <taxon>Streptomyces</taxon>
        <taxon>Streptomyces violaceusniger group</taxon>
    </lineage>
</organism>
<gene>
    <name evidence="1" type="ORF">SVIO_071990</name>
</gene>
<dbReference type="AlphaFoldDB" id="A0A4D4LBJ6"/>
<keyword evidence="2" id="KW-1185">Reference proteome</keyword>
<proteinExistence type="predicted"/>
<comment type="caution">
    <text evidence="1">The sequence shown here is derived from an EMBL/GenBank/DDBJ whole genome shotgun (WGS) entry which is preliminary data.</text>
</comment>
<accession>A0A4D4LBJ6</accession>
<evidence type="ECO:0000313" key="2">
    <source>
        <dbReference type="Proteomes" id="UP000301309"/>
    </source>
</evidence>
<sequence>MGEAGGGRGDQAGQAGGVGFLVGEEAGGVFGQFAAQPGGRVLRFFEGGADEGGGLQEPEGRFQWGSSEWRNVSRSVR</sequence>
<protein>
    <submittedName>
        <fullName evidence="1">Uncharacterized protein</fullName>
    </submittedName>
</protein>
<dbReference type="Proteomes" id="UP000301309">
    <property type="component" value="Unassembled WGS sequence"/>
</dbReference>
<dbReference type="EMBL" id="BJHW01000001">
    <property type="protein sequence ID" value="GDY56576.1"/>
    <property type="molecule type" value="Genomic_DNA"/>
</dbReference>
<reference evidence="1 2" key="1">
    <citation type="journal article" date="2020" name="Int. J. Syst. Evol. Microbiol.">
        <title>Reclassification of Streptomyces castelarensis and Streptomyces sporoclivatus as later heterotypic synonyms of Streptomyces antimycoticus.</title>
        <authorList>
            <person name="Komaki H."/>
            <person name="Tamura T."/>
        </authorList>
    </citation>
    <scope>NUCLEOTIDE SEQUENCE [LARGE SCALE GENOMIC DNA]</scope>
    <source>
        <strain evidence="1 2">NBRC 13459</strain>
    </source>
</reference>
<evidence type="ECO:0000313" key="1">
    <source>
        <dbReference type="EMBL" id="GDY56576.1"/>
    </source>
</evidence>
<name>A0A4D4LBJ6_STRVO</name>